<sequence>MSEQTKLIAGIQELVTKILQNGSVTEEEGLAINTLEDELFLQNSFKPSTGKQGSLQGEEVATFFFNKQKEDAIAKLIEYEITPEDFFGFVGYHYDEEHPDEALIGMFTEAFVTDINENYKLINKK</sequence>
<reference evidence="1" key="1">
    <citation type="submission" date="2016-10" db="EMBL/GenBank/DDBJ databases">
        <authorList>
            <person name="de Groot N.N."/>
        </authorList>
    </citation>
    <scope>NUCLEOTIDE SEQUENCE</scope>
</reference>
<name>A0A1W1BMN3_9ZZZZ</name>
<gene>
    <name evidence="1" type="ORF">MNB_SM-4-1727</name>
</gene>
<organism evidence="1">
    <name type="scientific">hydrothermal vent metagenome</name>
    <dbReference type="NCBI Taxonomy" id="652676"/>
    <lineage>
        <taxon>unclassified sequences</taxon>
        <taxon>metagenomes</taxon>
        <taxon>ecological metagenomes</taxon>
    </lineage>
</organism>
<evidence type="ECO:0000313" key="1">
    <source>
        <dbReference type="EMBL" id="SFV54735.1"/>
    </source>
</evidence>
<proteinExistence type="predicted"/>
<dbReference type="EMBL" id="FPHF01000028">
    <property type="protein sequence ID" value="SFV54735.1"/>
    <property type="molecule type" value="Genomic_DNA"/>
</dbReference>
<dbReference type="AlphaFoldDB" id="A0A1W1BMN3"/>
<protein>
    <submittedName>
        <fullName evidence="1">Uncharacterized protein</fullName>
    </submittedName>
</protein>
<accession>A0A1W1BMN3</accession>